<evidence type="ECO:0000313" key="4">
    <source>
        <dbReference type="EMBL" id="KAG0472444.1"/>
    </source>
</evidence>
<dbReference type="SUPFAM" id="SSF69065">
    <property type="entry name" value="RNase III domain-like"/>
    <property type="match status" value="2"/>
</dbReference>
<keyword evidence="2" id="KW-0472">Membrane</keyword>
<dbReference type="SMART" id="SM00535">
    <property type="entry name" value="RIBOc"/>
    <property type="match status" value="1"/>
</dbReference>
<dbReference type="InterPro" id="IPR000999">
    <property type="entry name" value="RNase_III_dom"/>
</dbReference>
<dbReference type="EMBL" id="JADCNM010000008">
    <property type="protein sequence ID" value="KAG0472444.1"/>
    <property type="molecule type" value="Genomic_DNA"/>
</dbReference>
<reference evidence="4 5" key="1">
    <citation type="journal article" date="2020" name="Nat. Food">
        <title>A phased Vanilla planifolia genome enables genetic improvement of flavour and production.</title>
        <authorList>
            <person name="Hasing T."/>
            <person name="Tang H."/>
            <person name="Brym M."/>
            <person name="Khazi F."/>
            <person name="Huang T."/>
            <person name="Chambers A.H."/>
        </authorList>
    </citation>
    <scope>NUCLEOTIDE SEQUENCE [LARGE SCALE GENOMIC DNA]</scope>
    <source>
        <tissue evidence="4">Leaf</tissue>
    </source>
</reference>
<keyword evidence="2" id="KW-0812">Transmembrane</keyword>
<evidence type="ECO:0000256" key="2">
    <source>
        <dbReference type="SAM" id="Phobius"/>
    </source>
</evidence>
<dbReference type="Gene3D" id="1.10.1520.10">
    <property type="entry name" value="Ribonuclease III domain"/>
    <property type="match status" value="2"/>
</dbReference>
<proteinExistence type="predicted"/>
<feature type="transmembrane region" description="Helical" evidence="2">
    <location>
        <begin position="141"/>
        <end position="160"/>
    </location>
</feature>
<dbReference type="Proteomes" id="UP000639772">
    <property type="component" value="Unassembled WGS sequence"/>
</dbReference>
<evidence type="ECO:0000256" key="1">
    <source>
        <dbReference type="ARBA" id="ARBA00022884"/>
    </source>
</evidence>
<dbReference type="PANTHER" id="PTHR11207:SF34">
    <property type="entry name" value="RIBONUCLEASE III DOMAIN-CONTAINING PROTEIN RNC1, CHLOROPLASTIC"/>
    <property type="match status" value="1"/>
</dbReference>
<sequence length="362" mass="42399">MPTKFGLKNTSSRPSRPLVTPSNPLIISVLTTLGSILISCCIWRFSIRLIRVREPRRGMFQWPFQALVSPGQYVLELAFAEYFLQRYPRESPGPLRERVNALIGKRNLPKWIKAASLQNLVFPYDDIDKLKRHDKEPPVRSVFWALFGTIYLCFGMPEVYRVLFEVIGMDPEDDYCQPKLRRHLDDVDVVSVEFEEQLSWLEVAAYKVWPQLMEILGYPLQMIDNIPEITEARNIELGLGLQLCFLHPSKYKSEHPRFCFDRLEYLGQKIQDLVMAERLLIKYIGAPGKWLQEKHGRLLLNKLWALSEEKHLQRFIIYGENVENKYEHNRRLKNPSTTSVQQAIHGLSYCVYGKPDVRRLMF</sequence>
<dbReference type="GO" id="GO:0004525">
    <property type="term" value="F:ribonuclease III activity"/>
    <property type="evidence" value="ECO:0007669"/>
    <property type="project" value="InterPro"/>
</dbReference>
<name>A0A835QH49_VANPL</name>
<gene>
    <name evidence="4" type="ORF">HPP92_016990</name>
</gene>
<feature type="transmembrane region" description="Helical" evidence="2">
    <location>
        <begin position="25"/>
        <end position="47"/>
    </location>
</feature>
<dbReference type="PROSITE" id="PS50142">
    <property type="entry name" value="RNASE_3_2"/>
    <property type="match status" value="1"/>
</dbReference>
<dbReference type="GO" id="GO:0003725">
    <property type="term" value="F:double-stranded RNA binding"/>
    <property type="evidence" value="ECO:0007669"/>
    <property type="project" value="TreeGrafter"/>
</dbReference>
<feature type="domain" description="RNase III" evidence="3">
    <location>
        <begin position="71"/>
        <end position="155"/>
    </location>
</feature>
<dbReference type="InterPro" id="IPR036389">
    <property type="entry name" value="RNase_III_sf"/>
</dbReference>
<dbReference type="AlphaFoldDB" id="A0A835QH49"/>
<dbReference type="CDD" id="cd00593">
    <property type="entry name" value="RIBOc"/>
    <property type="match status" value="2"/>
</dbReference>
<evidence type="ECO:0000313" key="5">
    <source>
        <dbReference type="Proteomes" id="UP000639772"/>
    </source>
</evidence>
<dbReference type="OrthoDB" id="1897625at2759"/>
<evidence type="ECO:0000259" key="3">
    <source>
        <dbReference type="PROSITE" id="PS50142"/>
    </source>
</evidence>
<accession>A0A835QH49</accession>
<dbReference type="GO" id="GO:0005634">
    <property type="term" value="C:nucleus"/>
    <property type="evidence" value="ECO:0007669"/>
    <property type="project" value="TreeGrafter"/>
</dbReference>
<organism evidence="4 5">
    <name type="scientific">Vanilla planifolia</name>
    <name type="common">Vanilla</name>
    <dbReference type="NCBI Taxonomy" id="51239"/>
    <lineage>
        <taxon>Eukaryota</taxon>
        <taxon>Viridiplantae</taxon>
        <taxon>Streptophyta</taxon>
        <taxon>Embryophyta</taxon>
        <taxon>Tracheophyta</taxon>
        <taxon>Spermatophyta</taxon>
        <taxon>Magnoliopsida</taxon>
        <taxon>Liliopsida</taxon>
        <taxon>Asparagales</taxon>
        <taxon>Orchidaceae</taxon>
        <taxon>Vanilloideae</taxon>
        <taxon>Vanilleae</taxon>
        <taxon>Vanilla</taxon>
    </lineage>
</organism>
<protein>
    <recommendedName>
        <fullName evidence="3">RNase III domain-containing protein</fullName>
    </recommendedName>
</protein>
<dbReference type="PANTHER" id="PTHR11207">
    <property type="entry name" value="RIBONUCLEASE III"/>
    <property type="match status" value="1"/>
</dbReference>
<comment type="caution">
    <text evidence="4">The sequence shown here is derived from an EMBL/GenBank/DDBJ whole genome shotgun (WGS) entry which is preliminary data.</text>
</comment>
<keyword evidence="2" id="KW-1133">Transmembrane helix</keyword>
<keyword evidence="1" id="KW-0694">RNA-binding</keyword>
<dbReference type="GO" id="GO:0010468">
    <property type="term" value="P:regulation of gene expression"/>
    <property type="evidence" value="ECO:0007669"/>
    <property type="project" value="TreeGrafter"/>
</dbReference>
<dbReference type="GO" id="GO:0006396">
    <property type="term" value="P:RNA processing"/>
    <property type="evidence" value="ECO:0007669"/>
    <property type="project" value="InterPro"/>
</dbReference>